<sequence length="123" mass="13382">MPWLTNRVTDTATELLFSYGTLQQAEVQRTTFGQELDGHADAIVGFDLDYVAITDPHVIATSGSDRHPILRPSADSAAQVAGTVFSITAEQLASADEYEVDDYQRISVPLRSGATAWVYIFAS</sequence>
<organism evidence="2 3">
    <name type="scientific">[Mycobacterium] stephanolepidis</name>
    <dbReference type="NCBI Taxonomy" id="1520670"/>
    <lineage>
        <taxon>Bacteria</taxon>
        <taxon>Bacillati</taxon>
        <taxon>Actinomycetota</taxon>
        <taxon>Actinomycetes</taxon>
        <taxon>Mycobacteriales</taxon>
        <taxon>Mycobacteriaceae</taxon>
        <taxon>Mycobacteroides</taxon>
    </lineage>
</organism>
<dbReference type="CDD" id="cd06661">
    <property type="entry name" value="GGCT_like"/>
    <property type="match status" value="1"/>
</dbReference>
<dbReference type="AlphaFoldDB" id="A0A1Z4EYV1"/>
<reference evidence="2 3" key="2">
    <citation type="journal article" date="2017" name="Int. J. Syst. Evol. Microbiol.">
        <title>Mycobacterium stephanolepidis sp. nov., a rapidly growing species related to Mycobacterium chelonae, isolated from marine teleost fish, Stephanolepis cirrhifer.</title>
        <authorList>
            <person name="Fukano H."/>
            <person name="Wada S."/>
            <person name="Kurata O."/>
            <person name="Katayama K."/>
            <person name="Fujiwara N."/>
            <person name="Hoshino Y."/>
        </authorList>
    </citation>
    <scope>NUCLEOTIDE SEQUENCE [LARGE SCALE GENOMIC DNA]</scope>
    <source>
        <strain evidence="2 3">NJB0901</strain>
    </source>
</reference>
<evidence type="ECO:0000313" key="3">
    <source>
        <dbReference type="Proteomes" id="UP000217954"/>
    </source>
</evidence>
<dbReference type="InterPro" id="IPR009288">
    <property type="entry name" value="AIG2-like_dom"/>
</dbReference>
<dbReference type="InterPro" id="IPR013024">
    <property type="entry name" value="GGCT-like"/>
</dbReference>
<dbReference type="SUPFAM" id="SSF110857">
    <property type="entry name" value="Gamma-glutamyl cyclotransferase-like"/>
    <property type="match status" value="1"/>
</dbReference>
<gene>
    <name evidence="2" type="ORF">MSTE_02825</name>
</gene>
<accession>A0A1Z4EYV1</accession>
<dbReference type="EMBL" id="AP018165">
    <property type="protein sequence ID" value="BAX98134.1"/>
    <property type="molecule type" value="Genomic_DNA"/>
</dbReference>
<evidence type="ECO:0000259" key="1">
    <source>
        <dbReference type="Pfam" id="PF06094"/>
    </source>
</evidence>
<dbReference type="Pfam" id="PF06094">
    <property type="entry name" value="GGACT"/>
    <property type="match status" value="1"/>
</dbReference>
<dbReference type="Gene3D" id="3.10.490.10">
    <property type="entry name" value="Gamma-glutamyl cyclotransferase-like"/>
    <property type="match status" value="1"/>
</dbReference>
<evidence type="ECO:0000313" key="2">
    <source>
        <dbReference type="EMBL" id="BAX98134.1"/>
    </source>
</evidence>
<protein>
    <recommendedName>
        <fullName evidence="1">Gamma-glutamylcyclotransferase AIG2-like domain-containing protein</fullName>
    </recommendedName>
</protein>
<dbReference type="InterPro" id="IPR036568">
    <property type="entry name" value="GGCT-like_sf"/>
</dbReference>
<keyword evidence="3" id="KW-1185">Reference proteome</keyword>
<feature type="domain" description="Gamma-glutamylcyclotransferase AIG2-like" evidence="1">
    <location>
        <begin position="16"/>
        <end position="121"/>
    </location>
</feature>
<dbReference type="Proteomes" id="UP000217954">
    <property type="component" value="Chromosome"/>
</dbReference>
<dbReference type="KEGG" id="mste:MSTE_02825"/>
<reference evidence="3" key="1">
    <citation type="journal article" date="2017" name="Genome Announc.">
        <title>Complete Genome Sequence of Mycobacterium stephanolepidis.</title>
        <authorList>
            <person name="Fukano H."/>
            <person name="Yoshida M."/>
            <person name="Katayama Y."/>
            <person name="Omatsu T."/>
            <person name="Mizutani T."/>
            <person name="Kurata O."/>
            <person name="Wada S."/>
            <person name="Hoshino Y."/>
        </authorList>
    </citation>
    <scope>NUCLEOTIDE SEQUENCE [LARGE SCALE GENOMIC DNA]</scope>
    <source>
        <strain evidence="3">NJB0901</strain>
    </source>
</reference>
<proteinExistence type="predicted"/>
<name>A0A1Z4EYV1_9MYCO</name>